<gene>
    <name evidence="2" type="ORF">XD73_0737</name>
</gene>
<evidence type="ECO:0000259" key="1">
    <source>
        <dbReference type="Pfam" id="PF01973"/>
    </source>
</evidence>
<dbReference type="Gene3D" id="3.90.1480.10">
    <property type="entry name" value="Alpha-2,3-sialyltransferase"/>
    <property type="match status" value="1"/>
</dbReference>
<evidence type="ECO:0000313" key="3">
    <source>
        <dbReference type="Proteomes" id="UP000064249"/>
    </source>
</evidence>
<name>A0A101FY30_9CHLR</name>
<reference evidence="2 3" key="1">
    <citation type="journal article" date="2015" name="MBio">
        <title>Genome-Resolved Metagenomic Analysis Reveals Roles for Candidate Phyla and Other Microbial Community Members in Biogeochemical Transformations in Oil Reservoirs.</title>
        <authorList>
            <person name="Hu P."/>
            <person name="Tom L."/>
            <person name="Singh A."/>
            <person name="Thomas B.C."/>
            <person name="Baker B.J."/>
            <person name="Piceno Y.M."/>
            <person name="Andersen G.L."/>
            <person name="Banfield J.F."/>
        </authorList>
    </citation>
    <scope>NUCLEOTIDE SEQUENCE [LARGE SCALE GENOMIC DNA]</scope>
    <source>
        <strain evidence="2">46_16</strain>
    </source>
</reference>
<dbReference type="Proteomes" id="UP000064249">
    <property type="component" value="Unassembled WGS sequence"/>
</dbReference>
<protein>
    <recommendedName>
        <fullName evidence="1">6-hydroxymethylpterin diphosphokinase MptE-like domain-containing protein</fullName>
    </recommendedName>
</protein>
<comment type="caution">
    <text evidence="2">The sequence shown here is derived from an EMBL/GenBank/DDBJ whole genome shotgun (WGS) entry which is preliminary data.</text>
</comment>
<proteinExistence type="predicted"/>
<dbReference type="Pfam" id="PF01973">
    <property type="entry name" value="MptE-like"/>
    <property type="match status" value="1"/>
</dbReference>
<dbReference type="AlphaFoldDB" id="A0A101FY30"/>
<dbReference type="PATRIC" id="fig|167964.4.peg.236"/>
<dbReference type="EMBL" id="LGFU01000032">
    <property type="protein sequence ID" value="KUK46397.1"/>
    <property type="molecule type" value="Genomic_DNA"/>
</dbReference>
<sequence>MRDTVKEHLPEGLLNAGRSTLDWINRVPEDLSAAVHPWRVDSRNKIRTFHDKYKGKRCFVIGNGPSLKNTDLQKLKGEYTFGMNRIYLMFPELGFPTSFLVCVNDLVIEQTADEMQNLTIPRFFSWRSRKWLHPAQDLHFLHTTYTGPKFAQNAARRLWEGATVTYVCLQLAFYFGFEEVILIGVDHSFVTKGKPNTTIVSEGDDPNHFNPGYFGKGFRWQLPDLDTSEVAYSMAKQAFEADGRNIVDATLGGKLTIFPKVAYDDFF</sequence>
<accession>A0A101FY30</accession>
<feature type="domain" description="6-hydroxymethylpterin diphosphokinase MptE-like" evidence="1">
    <location>
        <begin position="44"/>
        <end position="190"/>
    </location>
</feature>
<evidence type="ECO:0000313" key="2">
    <source>
        <dbReference type="EMBL" id="KUK46397.1"/>
    </source>
</evidence>
<organism evidence="2 3">
    <name type="scientific">Anaerolinea thermophila</name>
    <dbReference type="NCBI Taxonomy" id="167964"/>
    <lineage>
        <taxon>Bacteria</taxon>
        <taxon>Bacillati</taxon>
        <taxon>Chloroflexota</taxon>
        <taxon>Anaerolineae</taxon>
        <taxon>Anaerolineales</taxon>
        <taxon>Anaerolineaceae</taxon>
        <taxon>Anaerolinea</taxon>
    </lineage>
</organism>
<dbReference type="InterPro" id="IPR002826">
    <property type="entry name" value="MptE-like"/>
</dbReference>